<evidence type="ECO:0000256" key="1">
    <source>
        <dbReference type="ARBA" id="ARBA00001933"/>
    </source>
</evidence>
<dbReference type="InterPro" id="IPR015421">
    <property type="entry name" value="PyrdxlP-dep_Trfase_major"/>
</dbReference>
<dbReference type="GO" id="GO:0004124">
    <property type="term" value="F:cysteine synthase activity"/>
    <property type="evidence" value="ECO:0007669"/>
    <property type="project" value="TreeGrafter"/>
</dbReference>
<keyword evidence="3" id="KW-0808">Transferase</keyword>
<protein>
    <recommendedName>
        <fullName evidence="9">O-acetylhomoserine aminocarboxypropyltransferase/cysteine synthase</fullName>
    </recommendedName>
</protein>
<dbReference type="InterPro" id="IPR000277">
    <property type="entry name" value="Cys/Met-Metab_PyrdxlP-dep_enz"/>
</dbReference>
<dbReference type="Gene3D" id="3.90.1150.10">
    <property type="entry name" value="Aspartate Aminotransferase, domain 1"/>
    <property type="match status" value="1"/>
</dbReference>
<dbReference type="HOGENOM" id="CLU_018986_4_2_9"/>
<organism evidence="7 8">
    <name type="scientific">Peptoanaerobacter stomatis</name>
    <dbReference type="NCBI Taxonomy" id="796937"/>
    <lineage>
        <taxon>Bacteria</taxon>
        <taxon>Bacillati</taxon>
        <taxon>Bacillota</taxon>
        <taxon>Clostridia</taxon>
        <taxon>Peptostreptococcales</taxon>
        <taxon>Filifactoraceae</taxon>
        <taxon>Peptoanaerobacter</taxon>
    </lineage>
</organism>
<sequence length="428" mass="46206">MDIKNTNISTQCVQAGYLPKGSAEPRVMPIVQSTTYKYENCDALAAAFDLQAPTPIYTRLGNPTLSFLEEKITTLEGGVAAVTTASGQSAILFSVLALTKSGENIVSLNNIYGGTHTLFASTLKNMGIEVRFVSASATADEIYSLIDDNTKLVYAETIGNPALEVLDFEKLSSIAKKADIPLVIDNTFATPYLCRPFELGANIVIHSTTKYMDGHATSVGGVIVDGGNFNWENGKFPQLSTPDESYHGLIYTKAFGKAAFALKIRAGLLRDIGSTMSPFNAFLTTLGLETLHLRMEKHCENALKVAKYLEGHEKIEFVNYPLLESSPSYELAKKYLTKGASGVVAFGVKGGSDNAKAFIDNMKLATLVTHVADVRTHALHPASTTHRQLSEAEQIAGGILPNLVRYSVGIEDADDIIADIKQALEKIK</sequence>
<evidence type="ECO:0008006" key="9">
    <source>
        <dbReference type="Google" id="ProtNLM"/>
    </source>
</evidence>
<dbReference type="GO" id="GO:0030170">
    <property type="term" value="F:pyridoxal phosphate binding"/>
    <property type="evidence" value="ECO:0007669"/>
    <property type="project" value="InterPro"/>
</dbReference>
<dbReference type="EMBL" id="AFZE01000002">
    <property type="protein sequence ID" value="EHL16577.1"/>
    <property type="molecule type" value="Genomic_DNA"/>
</dbReference>
<dbReference type="SUPFAM" id="SSF53383">
    <property type="entry name" value="PLP-dependent transferases"/>
    <property type="match status" value="1"/>
</dbReference>
<comment type="similarity">
    <text evidence="2 6">Belongs to the trans-sulfuration enzymes family.</text>
</comment>
<evidence type="ECO:0000313" key="7">
    <source>
        <dbReference type="EMBL" id="EHL16577.1"/>
    </source>
</evidence>
<dbReference type="InterPro" id="IPR015424">
    <property type="entry name" value="PyrdxlP-dep_Trfase"/>
</dbReference>
<evidence type="ECO:0000256" key="2">
    <source>
        <dbReference type="ARBA" id="ARBA00009077"/>
    </source>
</evidence>
<dbReference type="NCBIfam" id="TIGR01326">
    <property type="entry name" value="OAH_OAS_sulfhy"/>
    <property type="match status" value="1"/>
</dbReference>
<dbReference type="GO" id="GO:0003961">
    <property type="term" value="F:O-acetylhomoserine aminocarboxypropyltransferase activity"/>
    <property type="evidence" value="ECO:0007669"/>
    <property type="project" value="TreeGrafter"/>
</dbReference>
<dbReference type="GO" id="GO:0006535">
    <property type="term" value="P:cysteine biosynthetic process from serine"/>
    <property type="evidence" value="ECO:0007669"/>
    <property type="project" value="TreeGrafter"/>
</dbReference>
<name>G9WY73_9FIRM</name>
<keyword evidence="4 5" id="KW-0663">Pyridoxal phosphate</keyword>
<dbReference type="Pfam" id="PF01053">
    <property type="entry name" value="Cys_Met_Meta_PP"/>
    <property type="match status" value="1"/>
</dbReference>
<proteinExistence type="inferred from homology"/>
<feature type="modified residue" description="N6-(pyridoxal phosphate)lysine" evidence="5">
    <location>
        <position position="210"/>
    </location>
</feature>
<dbReference type="Gene3D" id="3.40.640.10">
    <property type="entry name" value="Type I PLP-dependent aspartate aminotransferase-like (Major domain)"/>
    <property type="match status" value="1"/>
</dbReference>
<reference evidence="7 8" key="1">
    <citation type="submission" date="2011-08" db="EMBL/GenBank/DDBJ databases">
        <title>The Genome Sequence of Eubacteriaceae bacterium ACC19a.</title>
        <authorList>
            <consortium name="The Broad Institute Genome Sequencing Platform"/>
            <person name="Earl A."/>
            <person name="Ward D."/>
            <person name="Feldgarden M."/>
            <person name="Gevers D."/>
            <person name="Sizova M."/>
            <person name="Hazen A."/>
            <person name="Epstein S."/>
            <person name="Young S.K."/>
            <person name="Zeng Q."/>
            <person name="Gargeya S."/>
            <person name="Fitzgerald M."/>
            <person name="Haas B."/>
            <person name="Abouelleil A."/>
            <person name="Alvarado L."/>
            <person name="Arachchi H.M."/>
            <person name="Berlin A."/>
            <person name="Brown A."/>
            <person name="Chapman S.B."/>
            <person name="Chen Z."/>
            <person name="Dunbar C."/>
            <person name="Freedman E."/>
            <person name="Gearin G."/>
            <person name="Gellesch M."/>
            <person name="Goldberg J."/>
            <person name="Griggs A."/>
            <person name="Gujja S."/>
            <person name="Heiman D."/>
            <person name="Howarth C."/>
            <person name="Larson L."/>
            <person name="Lui A."/>
            <person name="MacDonald P.J.P."/>
            <person name="Montmayeur A."/>
            <person name="Murphy C."/>
            <person name="Neiman D."/>
            <person name="Pearson M."/>
            <person name="Priest M."/>
            <person name="Roberts A."/>
            <person name="Saif S."/>
            <person name="Shea T."/>
            <person name="Shenoy N."/>
            <person name="Sisk P."/>
            <person name="Stolte C."/>
            <person name="Sykes S."/>
            <person name="Wortman J."/>
            <person name="Nusbaum C."/>
            <person name="Birren B."/>
        </authorList>
    </citation>
    <scope>NUCLEOTIDE SEQUENCE [LARGE SCALE GENOMIC DNA]</scope>
    <source>
        <strain evidence="7 8">ACC19a</strain>
    </source>
</reference>
<dbReference type="AlphaFoldDB" id="G9WY73"/>
<dbReference type="Proteomes" id="UP000006437">
    <property type="component" value="Unassembled WGS sequence"/>
</dbReference>
<dbReference type="PANTHER" id="PTHR43797">
    <property type="entry name" value="HOMOCYSTEINE/CYSTEINE SYNTHASE"/>
    <property type="match status" value="1"/>
</dbReference>
<dbReference type="PIRSF" id="PIRSF001434">
    <property type="entry name" value="CGS"/>
    <property type="match status" value="1"/>
</dbReference>
<dbReference type="FunFam" id="3.40.640.10:FF:000035">
    <property type="entry name" value="O-succinylhomoserine sulfhydrylase"/>
    <property type="match status" value="1"/>
</dbReference>
<dbReference type="RefSeq" id="WP_009525359.1">
    <property type="nucleotide sequence ID" value="NZ_JH414551.1"/>
</dbReference>
<dbReference type="InterPro" id="IPR015422">
    <property type="entry name" value="PyrdxlP-dep_Trfase_small"/>
</dbReference>
<evidence type="ECO:0000313" key="8">
    <source>
        <dbReference type="Proteomes" id="UP000006437"/>
    </source>
</evidence>
<evidence type="ECO:0000256" key="6">
    <source>
        <dbReference type="RuleBase" id="RU362118"/>
    </source>
</evidence>
<evidence type="ECO:0000256" key="3">
    <source>
        <dbReference type="ARBA" id="ARBA00022679"/>
    </source>
</evidence>
<dbReference type="InterPro" id="IPR006235">
    <property type="entry name" value="OAc-hSer/O-AcSer_sulfhydrylase"/>
</dbReference>
<dbReference type="GO" id="GO:0005737">
    <property type="term" value="C:cytoplasm"/>
    <property type="evidence" value="ECO:0007669"/>
    <property type="project" value="TreeGrafter"/>
</dbReference>
<comment type="cofactor">
    <cofactor evidence="1 6">
        <name>pyridoxal 5'-phosphate</name>
        <dbReference type="ChEBI" id="CHEBI:597326"/>
    </cofactor>
</comment>
<evidence type="ECO:0000256" key="4">
    <source>
        <dbReference type="ARBA" id="ARBA00022898"/>
    </source>
</evidence>
<dbReference type="GO" id="GO:0019346">
    <property type="term" value="P:transsulfuration"/>
    <property type="evidence" value="ECO:0007669"/>
    <property type="project" value="InterPro"/>
</dbReference>
<dbReference type="CDD" id="cd00614">
    <property type="entry name" value="CGS_like"/>
    <property type="match status" value="1"/>
</dbReference>
<dbReference type="PANTHER" id="PTHR43797:SF3">
    <property type="entry name" value="O-ACETYLHOMOSERINE SULFHYDRYLASE"/>
    <property type="match status" value="1"/>
</dbReference>
<dbReference type="PATRIC" id="fig|796937.3.peg.316"/>
<dbReference type="BioCyc" id="EBAC796937-HMP:GMGH-1126-MONOMER"/>
<comment type="caution">
    <text evidence="7">The sequence shown here is derived from an EMBL/GenBank/DDBJ whole genome shotgun (WGS) entry which is preliminary data.</text>
</comment>
<gene>
    <name evidence="7" type="ORF">HMPREF9629_01124</name>
</gene>
<dbReference type="GO" id="GO:0071269">
    <property type="term" value="P:L-homocysteine biosynthetic process"/>
    <property type="evidence" value="ECO:0007669"/>
    <property type="project" value="TreeGrafter"/>
</dbReference>
<accession>G9WY73</accession>
<evidence type="ECO:0000256" key="5">
    <source>
        <dbReference type="PIRSR" id="PIRSR001434-2"/>
    </source>
</evidence>